<evidence type="ECO:0000256" key="1">
    <source>
        <dbReference type="SAM" id="MobiDB-lite"/>
    </source>
</evidence>
<feature type="compositionally biased region" description="Basic and acidic residues" evidence="1">
    <location>
        <begin position="44"/>
        <end position="57"/>
    </location>
</feature>
<feature type="compositionally biased region" description="Gly residues" evidence="1">
    <location>
        <begin position="1"/>
        <end position="10"/>
    </location>
</feature>
<evidence type="ECO:0000313" key="3">
    <source>
        <dbReference type="Proteomes" id="UP001249394"/>
    </source>
</evidence>
<organism evidence="2 3">
    <name type="scientific">Streptomyces violaceus</name>
    <name type="common">Streptomyces venezuelae</name>
    <dbReference type="NCBI Taxonomy" id="1936"/>
    <lineage>
        <taxon>Bacteria</taxon>
        <taxon>Bacillati</taxon>
        <taxon>Actinomycetota</taxon>
        <taxon>Actinomycetes</taxon>
        <taxon>Kitasatosporales</taxon>
        <taxon>Streptomycetaceae</taxon>
        <taxon>Streptomyces</taxon>
    </lineage>
</organism>
<dbReference type="Proteomes" id="UP001249394">
    <property type="component" value="Chromosome"/>
</dbReference>
<accession>A0ABY9UKX8</accession>
<feature type="compositionally biased region" description="Polar residues" evidence="1">
    <location>
        <begin position="12"/>
        <end position="22"/>
    </location>
</feature>
<name>A0ABY9UKX8_STRVL</name>
<reference evidence="2 3" key="1">
    <citation type="submission" date="2023-09" db="EMBL/GenBank/DDBJ databases">
        <title>The genome sequence of Streptomyces anthocyanicus.</title>
        <authorList>
            <person name="Mo P."/>
        </authorList>
    </citation>
    <scope>NUCLEOTIDE SEQUENCE [LARGE SCALE GENOMIC DNA]</scope>
    <source>
        <strain evidence="2 3">JCM 4387</strain>
    </source>
</reference>
<protein>
    <submittedName>
        <fullName evidence="2">Uncharacterized protein</fullName>
    </submittedName>
</protein>
<sequence>MLMQGTGGNHGSWRSSFGATENRNTRTDGALALLVAWRSPSGAAEDRNGRHDGERRDKSKRWRSPSGATEDRNRRLIVSIASTSPLAVALQDAEDRNIAAGINLGKA</sequence>
<keyword evidence="3" id="KW-1185">Reference proteome</keyword>
<gene>
    <name evidence="2" type="ORF">RI060_42100</name>
</gene>
<feature type="region of interest" description="Disordered" evidence="1">
    <location>
        <begin position="41"/>
        <end position="72"/>
    </location>
</feature>
<feature type="region of interest" description="Disordered" evidence="1">
    <location>
        <begin position="1"/>
        <end position="24"/>
    </location>
</feature>
<evidence type="ECO:0000313" key="2">
    <source>
        <dbReference type="EMBL" id="WND23519.1"/>
    </source>
</evidence>
<proteinExistence type="predicted"/>
<dbReference type="EMBL" id="CP134213">
    <property type="protein sequence ID" value="WND23519.1"/>
    <property type="molecule type" value="Genomic_DNA"/>
</dbReference>